<dbReference type="EMBL" id="CVRI01000038">
    <property type="protein sequence ID" value="CRK94293.1"/>
    <property type="molecule type" value="Genomic_DNA"/>
</dbReference>
<dbReference type="AlphaFoldDB" id="A0A1J1I1X6"/>
<evidence type="ECO:0000313" key="2">
    <source>
        <dbReference type="Proteomes" id="UP000183832"/>
    </source>
</evidence>
<sequence length="497" mass="58335">MSESMKSWKIILKYLDTATLKVFLNLSKEFRESIIKSPELMRKIPIVLCEHSSWRDLIPFLEKYGEHVMEMKFLSVSLHELEDVGIILKFTPNLENLCCRLNFVKTYVNADGDIIYGIFEEEIKEDCIDFKLGKLKVVSIESPEKIVLMLIKALKHCVNIEEFNLSTTITRHEQIIGEFLEHQNNLKKLSIEGSSDNLLESIFTRSLVDRKFQLRALKLDCELDKFYPILSEFLNTQTDSLEELEIPHYGMNFHYFRLILKCVNLRKLIINFDGMFNGDRIAEIRNIRLPNVTYVEFKDFQCEFTVFEVVLGLFPNIEVLNTRIIYFSLHGILDNFPKLRKIISSEFRVELLSFAKSQSLKQLDVNITISIRDTFFWDHLAKNIPNIENLTIKYENNRKLLETTNMNSKALLKSLKSFKKLKQCRITDPFSQTVYINLDEDSDDKVPVLDEKQPYTFILDIVLKEIFATRNFLLEHSQDLKELSEIFEIKEIVEISM</sequence>
<proteinExistence type="predicted"/>
<accession>A0A1J1I1X6</accession>
<name>A0A1J1I1X6_9DIPT</name>
<gene>
    <name evidence="1" type="ORF">CLUMA_CG007808</name>
</gene>
<evidence type="ECO:0000313" key="1">
    <source>
        <dbReference type="EMBL" id="CRK94293.1"/>
    </source>
</evidence>
<organism evidence="1 2">
    <name type="scientific">Clunio marinus</name>
    <dbReference type="NCBI Taxonomy" id="568069"/>
    <lineage>
        <taxon>Eukaryota</taxon>
        <taxon>Metazoa</taxon>
        <taxon>Ecdysozoa</taxon>
        <taxon>Arthropoda</taxon>
        <taxon>Hexapoda</taxon>
        <taxon>Insecta</taxon>
        <taxon>Pterygota</taxon>
        <taxon>Neoptera</taxon>
        <taxon>Endopterygota</taxon>
        <taxon>Diptera</taxon>
        <taxon>Nematocera</taxon>
        <taxon>Chironomoidea</taxon>
        <taxon>Chironomidae</taxon>
        <taxon>Clunio</taxon>
    </lineage>
</organism>
<protein>
    <submittedName>
        <fullName evidence="1">CLUMA_CG007808, isoform A</fullName>
    </submittedName>
</protein>
<dbReference type="Gene3D" id="3.80.10.10">
    <property type="entry name" value="Ribonuclease Inhibitor"/>
    <property type="match status" value="1"/>
</dbReference>
<dbReference type="SUPFAM" id="SSF52058">
    <property type="entry name" value="L domain-like"/>
    <property type="match status" value="1"/>
</dbReference>
<dbReference type="InterPro" id="IPR032675">
    <property type="entry name" value="LRR_dom_sf"/>
</dbReference>
<dbReference type="Proteomes" id="UP000183832">
    <property type="component" value="Unassembled WGS sequence"/>
</dbReference>
<keyword evidence="2" id="KW-1185">Reference proteome</keyword>
<reference evidence="1 2" key="1">
    <citation type="submission" date="2015-04" db="EMBL/GenBank/DDBJ databases">
        <authorList>
            <person name="Syromyatnikov M.Y."/>
            <person name="Popov V.N."/>
        </authorList>
    </citation>
    <scope>NUCLEOTIDE SEQUENCE [LARGE SCALE GENOMIC DNA]</scope>
</reference>